<feature type="domain" description="DUF4476" evidence="1">
    <location>
        <begin position="15"/>
        <end position="101"/>
    </location>
</feature>
<proteinExistence type="predicted"/>
<dbReference type="Proteomes" id="UP000325113">
    <property type="component" value="Unassembled WGS sequence"/>
</dbReference>
<dbReference type="EMBL" id="VLTM01000061">
    <property type="protein sequence ID" value="KAA0158880.1"/>
    <property type="molecule type" value="Genomic_DNA"/>
</dbReference>
<evidence type="ECO:0000313" key="4">
    <source>
        <dbReference type="EMBL" id="KAA0177536.1"/>
    </source>
</evidence>
<feature type="domain" description="DUF4476" evidence="1">
    <location>
        <begin position="196"/>
        <end position="252"/>
    </location>
</feature>
<dbReference type="InterPro" id="IPR028011">
    <property type="entry name" value="DUF4476"/>
</dbReference>
<comment type="caution">
    <text evidence="4">The sequence shown here is derived from an EMBL/GenBank/DDBJ whole genome shotgun (WGS) entry which is preliminary data.</text>
</comment>
<evidence type="ECO:0000313" key="6">
    <source>
        <dbReference type="Proteomes" id="UP000324907"/>
    </source>
</evidence>
<evidence type="ECO:0000259" key="1">
    <source>
        <dbReference type="Pfam" id="PF14771"/>
    </source>
</evidence>
<dbReference type="Proteomes" id="UP000322899">
    <property type="component" value="Unassembled WGS sequence"/>
</dbReference>
<dbReference type="PANTHER" id="PTHR14880:SF2">
    <property type="entry name" value="PROLINE AND SERINE-RICH PROTEIN 1"/>
    <property type="match status" value="1"/>
</dbReference>
<dbReference type="EMBL" id="VLTL01000017">
    <property type="protein sequence ID" value="KAA0169948.1"/>
    <property type="molecule type" value="Genomic_DNA"/>
</dbReference>
<dbReference type="OrthoDB" id="3443855at2759"/>
<accession>A0A5A8EI42</accession>
<reference evidence="5 6" key="1">
    <citation type="submission" date="2019-07" db="EMBL/GenBank/DDBJ databases">
        <title>Genomes of Cafeteria roenbergensis.</title>
        <authorList>
            <person name="Fischer M.G."/>
            <person name="Hackl T."/>
            <person name="Roman M."/>
        </authorList>
    </citation>
    <scope>NUCLEOTIDE SEQUENCE [LARGE SCALE GENOMIC DNA]</scope>
    <source>
        <strain evidence="2 7">Cflag</strain>
        <strain evidence="4 5">E4-10P</strain>
        <strain evidence="3 6">RCC970-E3</strain>
    </source>
</reference>
<organism evidence="4 5">
    <name type="scientific">Cafeteria roenbergensis</name>
    <name type="common">Marine flagellate</name>
    <dbReference type="NCBI Taxonomy" id="33653"/>
    <lineage>
        <taxon>Eukaryota</taxon>
        <taxon>Sar</taxon>
        <taxon>Stramenopiles</taxon>
        <taxon>Bigyra</taxon>
        <taxon>Opalozoa</taxon>
        <taxon>Bicosoecida</taxon>
        <taxon>Cafeteriaceae</taxon>
        <taxon>Cafeteria</taxon>
    </lineage>
</organism>
<name>A0A5A8EI42_CAFRO</name>
<evidence type="ECO:0000313" key="7">
    <source>
        <dbReference type="Proteomes" id="UP000325113"/>
    </source>
</evidence>
<protein>
    <recommendedName>
        <fullName evidence="1">DUF4476 domain-containing protein</fullName>
    </recommendedName>
</protein>
<evidence type="ECO:0000313" key="5">
    <source>
        <dbReference type="Proteomes" id="UP000322899"/>
    </source>
</evidence>
<gene>
    <name evidence="4" type="ORF">FNF27_00706</name>
    <name evidence="3" type="ORF">FNF28_01738</name>
    <name evidence="2" type="ORF">FNF31_05173</name>
</gene>
<sequence>MAAAAGSGSVVGVEFTDDKIDEAKSALSDASFSSAKLAVLRTLCQSYVFTTKQVAALLEEVSMSSDKMEALDVFESRIRDPSNTDPIAEVFSMSSDKEEAAAKVSGFSAARTGRLASYPIEDDGLRSDAEMAELLDAIEAGFMGSDKVAALDASVKAKPTPPFTVPQLMDVLGKFTFSSDLEAALELLVGPGLVYPMTCEELVGVLETQSMSDDKIRILPSLKRFIKDPQNKLTIVMSFSFSSDKEKAEEILRDVVAKFEPPNKPPPEVLEVLARLGNCPAGYSWCRVPMGWRCSAGGHYVSDERVEANL</sequence>
<dbReference type="Pfam" id="PF14771">
    <property type="entry name" value="DUF4476"/>
    <property type="match status" value="2"/>
</dbReference>
<evidence type="ECO:0000313" key="3">
    <source>
        <dbReference type="EMBL" id="KAA0169948.1"/>
    </source>
</evidence>
<evidence type="ECO:0000313" key="2">
    <source>
        <dbReference type="EMBL" id="KAA0158880.1"/>
    </source>
</evidence>
<dbReference type="AlphaFoldDB" id="A0A5A8EI42"/>
<dbReference type="Proteomes" id="UP000324907">
    <property type="component" value="Unassembled WGS sequence"/>
</dbReference>
<dbReference type="InterPro" id="IPR042616">
    <property type="entry name" value="PROSER1"/>
</dbReference>
<dbReference type="PANTHER" id="PTHR14880">
    <property type="entry name" value="PROLINE AND SERINE-RICH PROTEIN 1"/>
    <property type="match status" value="1"/>
</dbReference>
<dbReference type="EMBL" id="VLTO01000003">
    <property type="protein sequence ID" value="KAA0177536.1"/>
    <property type="molecule type" value="Genomic_DNA"/>
</dbReference>